<keyword evidence="11 13" id="KW-0676">Redox-active center</keyword>
<comment type="similarity">
    <text evidence="2 13">Belongs to the class-I pyridine nucleotide-disulfide oxidoreductase family.</text>
</comment>
<comment type="catalytic activity">
    <reaction evidence="12 13">
        <text>N(6)-[(R)-dihydrolipoyl]-L-lysyl-[protein] + NAD(+) = N(6)-[(R)-lipoyl]-L-lysyl-[protein] + NADH + H(+)</text>
        <dbReference type="Rhea" id="RHEA:15045"/>
        <dbReference type="Rhea" id="RHEA-COMP:10474"/>
        <dbReference type="Rhea" id="RHEA-COMP:10475"/>
        <dbReference type="ChEBI" id="CHEBI:15378"/>
        <dbReference type="ChEBI" id="CHEBI:57540"/>
        <dbReference type="ChEBI" id="CHEBI:57945"/>
        <dbReference type="ChEBI" id="CHEBI:83099"/>
        <dbReference type="ChEBI" id="CHEBI:83100"/>
        <dbReference type="EC" id="1.8.1.4"/>
    </reaction>
</comment>
<dbReference type="InterPro" id="IPR050151">
    <property type="entry name" value="Class-I_Pyr_Nuc-Dis_Oxidored"/>
</dbReference>
<keyword evidence="7 13" id="KW-0274">FAD</keyword>
<dbReference type="PROSITE" id="PS00076">
    <property type="entry name" value="PYRIDINE_REDOX_1"/>
    <property type="match status" value="1"/>
</dbReference>
<evidence type="ECO:0000256" key="2">
    <source>
        <dbReference type="ARBA" id="ARBA00007532"/>
    </source>
</evidence>
<gene>
    <name evidence="16" type="primary">lpdA</name>
    <name evidence="16" type="ORF">ACFO3F_11340</name>
</gene>
<organism evidence="16 17">
    <name type="scientific">Georgenia faecalis</name>
    <dbReference type="NCBI Taxonomy" id="2483799"/>
    <lineage>
        <taxon>Bacteria</taxon>
        <taxon>Bacillati</taxon>
        <taxon>Actinomycetota</taxon>
        <taxon>Actinomycetes</taxon>
        <taxon>Micrococcales</taxon>
        <taxon>Bogoriellaceae</taxon>
        <taxon>Georgenia</taxon>
    </lineage>
</organism>
<evidence type="ECO:0000256" key="1">
    <source>
        <dbReference type="ARBA" id="ARBA00004496"/>
    </source>
</evidence>
<dbReference type="Gene3D" id="3.50.50.60">
    <property type="entry name" value="FAD/NAD(P)-binding domain"/>
    <property type="match status" value="2"/>
</dbReference>
<dbReference type="Pfam" id="PF07992">
    <property type="entry name" value="Pyr_redox_2"/>
    <property type="match status" value="1"/>
</dbReference>
<evidence type="ECO:0000256" key="7">
    <source>
        <dbReference type="ARBA" id="ARBA00022827"/>
    </source>
</evidence>
<dbReference type="NCBIfam" id="TIGR01350">
    <property type="entry name" value="lipoamide_DH"/>
    <property type="match status" value="1"/>
</dbReference>
<sequence>MYDLVILGAGSGGYAAALRGAQLGLKIALIEADKLGGTCLHRGCIPTKALLHSGAVVEEINEAASVGVKASFEGIDMPGVNSYKDAVVGRLYKGLQGLVSAAKIDYITGWGRLVAQDTVEVDGRAYRGRNVLLASGSFSRTLGVEIGGRVMTSEQALQLDTVPTSAIVLGGGVIGVEFASVWRSFGADVTIIEALPHLVPNEEESLSKALERAFRKRKINFATSTRFAGVEQTADGVVVTTEDGKTYEAEILLVAVGRGPATANLGYEEQGVPMERGFVLTNERLHTGVGNIYAVGDIVPGLQLAHRGFQQGIFVAEEIAGLNPAVIVESGIPRVTYCEPEVASVGVTEAKAKELYGDDGVESVEFNLAGNGKSQILKTQGFVKLVRQKDGPIVGVHMIGSRVGELIGEGQLIVNWEAYPDDVASLIHAHPTQDEALGEAALALAGKPLHSHN</sequence>
<evidence type="ECO:0000256" key="5">
    <source>
        <dbReference type="ARBA" id="ARBA00022490"/>
    </source>
</evidence>
<evidence type="ECO:0000256" key="8">
    <source>
        <dbReference type="ARBA" id="ARBA00023002"/>
    </source>
</evidence>
<keyword evidence="6 13" id="KW-0285">Flavoprotein</keyword>
<evidence type="ECO:0000259" key="14">
    <source>
        <dbReference type="Pfam" id="PF02852"/>
    </source>
</evidence>
<comment type="caution">
    <text evidence="16">The sequence shown here is derived from an EMBL/GenBank/DDBJ whole genome shotgun (WGS) entry which is preliminary data.</text>
</comment>
<evidence type="ECO:0000256" key="12">
    <source>
        <dbReference type="ARBA" id="ARBA00049187"/>
    </source>
</evidence>
<feature type="domain" description="FAD/NAD(P)-binding" evidence="15">
    <location>
        <begin position="2"/>
        <end position="312"/>
    </location>
</feature>
<reference evidence="17" key="1">
    <citation type="journal article" date="2019" name="Int. J. Syst. Evol. Microbiol.">
        <title>The Global Catalogue of Microorganisms (GCM) 10K type strain sequencing project: providing services to taxonomists for standard genome sequencing and annotation.</title>
        <authorList>
            <consortium name="The Broad Institute Genomics Platform"/>
            <consortium name="The Broad Institute Genome Sequencing Center for Infectious Disease"/>
            <person name="Wu L."/>
            <person name="Ma J."/>
        </authorList>
    </citation>
    <scope>NUCLEOTIDE SEQUENCE [LARGE SCALE GENOMIC DNA]</scope>
    <source>
        <strain evidence="17">JCM 3369</strain>
    </source>
</reference>
<dbReference type="PIRSF" id="PIRSF000350">
    <property type="entry name" value="Mercury_reductase_MerA"/>
    <property type="match status" value="1"/>
</dbReference>
<dbReference type="EC" id="1.8.1.4" evidence="3 13"/>
<protein>
    <recommendedName>
        <fullName evidence="4 13">Dihydrolipoyl dehydrogenase</fullName>
        <ecNumber evidence="3 13">1.8.1.4</ecNumber>
    </recommendedName>
</protein>
<dbReference type="PRINTS" id="PR00368">
    <property type="entry name" value="FADPNR"/>
</dbReference>
<keyword evidence="9 13" id="KW-0520">NAD</keyword>
<dbReference type="InterPro" id="IPR012999">
    <property type="entry name" value="Pyr_OxRdtase_I_AS"/>
</dbReference>
<dbReference type="InterPro" id="IPR006258">
    <property type="entry name" value="Lipoamide_DH"/>
</dbReference>
<keyword evidence="5" id="KW-0963">Cytoplasm</keyword>
<dbReference type="SUPFAM" id="SSF51905">
    <property type="entry name" value="FAD/NAD(P)-binding domain"/>
    <property type="match status" value="1"/>
</dbReference>
<dbReference type="RefSeq" id="WP_122825562.1">
    <property type="nucleotide sequence ID" value="NZ_CP033325.1"/>
</dbReference>
<dbReference type="InterPro" id="IPR016156">
    <property type="entry name" value="FAD/NAD-linked_Rdtase_dimer_sf"/>
</dbReference>
<dbReference type="SUPFAM" id="SSF55424">
    <property type="entry name" value="FAD/NAD-linked reductases, dimerisation (C-terminal) domain"/>
    <property type="match status" value="1"/>
</dbReference>
<keyword evidence="8 13" id="KW-0560">Oxidoreductase</keyword>
<evidence type="ECO:0000256" key="3">
    <source>
        <dbReference type="ARBA" id="ARBA00012608"/>
    </source>
</evidence>
<dbReference type="PRINTS" id="PR00411">
    <property type="entry name" value="PNDRDTASEI"/>
</dbReference>
<dbReference type="EMBL" id="JBHSGF010000007">
    <property type="protein sequence ID" value="MFC4555842.1"/>
    <property type="molecule type" value="Genomic_DNA"/>
</dbReference>
<comment type="miscellaneous">
    <text evidence="13">The active site is a redox-active disulfide bond.</text>
</comment>
<evidence type="ECO:0000259" key="15">
    <source>
        <dbReference type="Pfam" id="PF07992"/>
    </source>
</evidence>
<dbReference type="PANTHER" id="PTHR22912:SF217">
    <property type="entry name" value="DIHYDROLIPOYL DEHYDROGENASE"/>
    <property type="match status" value="1"/>
</dbReference>
<evidence type="ECO:0000313" key="16">
    <source>
        <dbReference type="EMBL" id="MFC4555842.1"/>
    </source>
</evidence>
<dbReference type="InterPro" id="IPR004099">
    <property type="entry name" value="Pyr_nucl-diS_OxRdtase_dimer"/>
</dbReference>
<proteinExistence type="inferred from homology"/>
<accession>A0ABV9DAP9</accession>
<dbReference type="Pfam" id="PF02852">
    <property type="entry name" value="Pyr_redox_dim"/>
    <property type="match status" value="1"/>
</dbReference>
<dbReference type="InterPro" id="IPR001100">
    <property type="entry name" value="Pyr_nuc-diS_OxRdtase"/>
</dbReference>
<keyword evidence="10" id="KW-1015">Disulfide bond</keyword>
<comment type="cofactor">
    <cofactor evidence="13">
        <name>FAD</name>
        <dbReference type="ChEBI" id="CHEBI:57692"/>
    </cofactor>
    <text evidence="13">Binds 1 FAD per subunit.</text>
</comment>
<name>A0ABV9DAP9_9MICO</name>
<evidence type="ECO:0000256" key="4">
    <source>
        <dbReference type="ARBA" id="ARBA00016961"/>
    </source>
</evidence>
<dbReference type="Gene3D" id="3.30.390.30">
    <property type="match status" value="1"/>
</dbReference>
<dbReference type="GO" id="GO:0004148">
    <property type="term" value="F:dihydrolipoyl dehydrogenase (NADH) activity"/>
    <property type="evidence" value="ECO:0007669"/>
    <property type="project" value="UniProtKB-EC"/>
</dbReference>
<evidence type="ECO:0000256" key="9">
    <source>
        <dbReference type="ARBA" id="ARBA00023027"/>
    </source>
</evidence>
<dbReference type="InterPro" id="IPR023753">
    <property type="entry name" value="FAD/NAD-binding_dom"/>
</dbReference>
<evidence type="ECO:0000256" key="11">
    <source>
        <dbReference type="ARBA" id="ARBA00023284"/>
    </source>
</evidence>
<evidence type="ECO:0000313" key="17">
    <source>
        <dbReference type="Proteomes" id="UP001595955"/>
    </source>
</evidence>
<evidence type="ECO:0000256" key="13">
    <source>
        <dbReference type="RuleBase" id="RU003692"/>
    </source>
</evidence>
<dbReference type="PANTHER" id="PTHR22912">
    <property type="entry name" value="DISULFIDE OXIDOREDUCTASE"/>
    <property type="match status" value="1"/>
</dbReference>
<dbReference type="Proteomes" id="UP001595955">
    <property type="component" value="Unassembled WGS sequence"/>
</dbReference>
<feature type="domain" description="Pyridine nucleotide-disulphide oxidoreductase dimerisation" evidence="14">
    <location>
        <begin position="332"/>
        <end position="441"/>
    </location>
</feature>
<evidence type="ECO:0000256" key="6">
    <source>
        <dbReference type="ARBA" id="ARBA00022630"/>
    </source>
</evidence>
<dbReference type="InterPro" id="IPR036188">
    <property type="entry name" value="FAD/NAD-bd_sf"/>
</dbReference>
<comment type="subcellular location">
    <subcellularLocation>
        <location evidence="1">Cytoplasm</location>
    </subcellularLocation>
</comment>
<keyword evidence="17" id="KW-1185">Reference proteome</keyword>
<evidence type="ECO:0000256" key="10">
    <source>
        <dbReference type="ARBA" id="ARBA00023157"/>
    </source>
</evidence>